<evidence type="ECO:0000256" key="1">
    <source>
        <dbReference type="ARBA" id="ARBA00010211"/>
    </source>
</evidence>
<dbReference type="GO" id="GO:0046872">
    <property type="term" value="F:metal ion binding"/>
    <property type="evidence" value="ECO:0007669"/>
    <property type="project" value="UniProtKB-KW"/>
</dbReference>
<dbReference type="InterPro" id="IPR036663">
    <property type="entry name" value="Fumarylacetoacetase_C_sf"/>
</dbReference>
<comment type="caution">
    <text evidence="4">The sequence shown here is derived from an EMBL/GenBank/DDBJ whole genome shotgun (WGS) entry which is preliminary data.</text>
</comment>
<dbReference type="OrthoDB" id="5197601at2"/>
<dbReference type="Proteomes" id="UP000295678">
    <property type="component" value="Unassembled WGS sequence"/>
</dbReference>
<dbReference type="AlphaFoldDB" id="A0A4V2UYR0"/>
<feature type="domain" description="Fumarylacetoacetase-like C-terminal" evidence="3">
    <location>
        <begin position="73"/>
        <end position="278"/>
    </location>
</feature>
<dbReference type="PANTHER" id="PTHR42796">
    <property type="entry name" value="FUMARYLACETOACETATE HYDROLASE DOMAIN-CONTAINING PROTEIN 2A-RELATED"/>
    <property type="match status" value="1"/>
</dbReference>
<dbReference type="SUPFAM" id="SSF56529">
    <property type="entry name" value="FAH"/>
    <property type="match status" value="1"/>
</dbReference>
<sequence length="280" mass="29884">MKLVRFGPSGREKPGIVAADGSIRDLSGMIADLTGDVLSPAGLDRLRAVDTSSLPTVPAGTRLGPCVPMPYNFVAIGLNYADHAAETGAPIPKEPIIFNKAPTSISGPDDDIVLIRDSVKTDWEVELAFVIGTEAFEVPADKALDHVAGYCLCNDVSERFWQTESTGQWVKGKSAPTYGPLGPWLVTRDEIADPQKLAMSLDVNGKRMQTGSTETMIFGIVELISYVTRFMKLLPGDVVTTGTPPGVGMGMKPPVFLKAGDVVTLTIEGLGTQRQKVVAR</sequence>
<dbReference type="GO" id="GO:0019752">
    <property type="term" value="P:carboxylic acid metabolic process"/>
    <property type="evidence" value="ECO:0007669"/>
    <property type="project" value="UniProtKB-ARBA"/>
</dbReference>
<proteinExistence type="inferred from homology"/>
<reference evidence="4 5" key="1">
    <citation type="submission" date="2019-03" db="EMBL/GenBank/DDBJ databases">
        <title>Genomic Encyclopedia of Type Strains, Phase IV (KMG-IV): sequencing the most valuable type-strain genomes for metagenomic binning, comparative biology and taxonomic classification.</title>
        <authorList>
            <person name="Goeker M."/>
        </authorList>
    </citation>
    <scope>NUCLEOTIDE SEQUENCE [LARGE SCALE GENOMIC DNA]</scope>
    <source>
        <strain evidence="4 5">DSM 19345</strain>
    </source>
</reference>
<evidence type="ECO:0000313" key="4">
    <source>
        <dbReference type="EMBL" id="TCT08388.1"/>
    </source>
</evidence>
<evidence type="ECO:0000259" key="3">
    <source>
        <dbReference type="Pfam" id="PF01557"/>
    </source>
</evidence>
<comment type="similarity">
    <text evidence="1">Belongs to the FAH family.</text>
</comment>
<evidence type="ECO:0000313" key="5">
    <source>
        <dbReference type="Proteomes" id="UP000295678"/>
    </source>
</evidence>
<keyword evidence="2" id="KW-0479">Metal-binding</keyword>
<dbReference type="GO" id="GO:0016853">
    <property type="term" value="F:isomerase activity"/>
    <property type="evidence" value="ECO:0007669"/>
    <property type="project" value="UniProtKB-ARBA"/>
</dbReference>
<name>A0A4V2UYR0_9HYPH</name>
<protein>
    <submittedName>
        <fullName evidence="4">2-keto-4-pentenoate hydratase/2-oxohepta-3-ene-1,7-dioic acid hydratase in catechol pathway</fullName>
    </submittedName>
</protein>
<dbReference type="InterPro" id="IPR011234">
    <property type="entry name" value="Fumarylacetoacetase-like_C"/>
</dbReference>
<dbReference type="InterPro" id="IPR051121">
    <property type="entry name" value="FAH"/>
</dbReference>
<gene>
    <name evidence="4" type="ORF">EDC22_10963</name>
</gene>
<evidence type="ECO:0000256" key="2">
    <source>
        <dbReference type="ARBA" id="ARBA00022723"/>
    </source>
</evidence>
<dbReference type="Pfam" id="PF01557">
    <property type="entry name" value="FAA_hydrolase"/>
    <property type="match status" value="1"/>
</dbReference>
<accession>A0A4V2UYR0</accession>
<dbReference type="PANTHER" id="PTHR42796:SF4">
    <property type="entry name" value="FUMARYLACETOACETATE HYDROLASE DOMAIN-CONTAINING PROTEIN 2A"/>
    <property type="match status" value="1"/>
</dbReference>
<organism evidence="4 5">
    <name type="scientific">Tepidamorphus gemmatus</name>
    <dbReference type="NCBI Taxonomy" id="747076"/>
    <lineage>
        <taxon>Bacteria</taxon>
        <taxon>Pseudomonadati</taxon>
        <taxon>Pseudomonadota</taxon>
        <taxon>Alphaproteobacteria</taxon>
        <taxon>Hyphomicrobiales</taxon>
        <taxon>Tepidamorphaceae</taxon>
        <taxon>Tepidamorphus</taxon>
    </lineage>
</organism>
<dbReference type="FunFam" id="3.90.850.10:FF:000002">
    <property type="entry name" value="2-hydroxyhepta-2,4-diene-1,7-dioate isomerase"/>
    <property type="match status" value="1"/>
</dbReference>
<keyword evidence="5" id="KW-1185">Reference proteome</keyword>
<dbReference type="Gene3D" id="3.90.850.10">
    <property type="entry name" value="Fumarylacetoacetase-like, C-terminal domain"/>
    <property type="match status" value="1"/>
</dbReference>
<dbReference type="EMBL" id="SMAK01000009">
    <property type="protein sequence ID" value="TCT08388.1"/>
    <property type="molecule type" value="Genomic_DNA"/>
</dbReference>
<dbReference type="RefSeq" id="WP_132807314.1">
    <property type="nucleotide sequence ID" value="NZ_SMAK01000009.1"/>
</dbReference>